<evidence type="ECO:0000256" key="5">
    <source>
        <dbReference type="SAM" id="MobiDB-lite"/>
    </source>
</evidence>
<dbReference type="InterPro" id="IPR058163">
    <property type="entry name" value="LysR-type_TF_proteobact-type"/>
</dbReference>
<feature type="compositionally biased region" description="Low complexity" evidence="5">
    <location>
        <begin position="299"/>
        <end position="316"/>
    </location>
</feature>
<reference evidence="7 8" key="1">
    <citation type="submission" date="2020-01" db="EMBL/GenBank/DDBJ databases">
        <authorList>
            <person name="Peng S.Y."/>
            <person name="Li J."/>
            <person name="Wang M."/>
            <person name="Wang L."/>
            <person name="Wang C.Q."/>
            <person name="Wang J.R."/>
        </authorList>
    </citation>
    <scope>NUCLEOTIDE SEQUENCE [LARGE SCALE GENOMIC DNA]</scope>
    <source>
        <strain evidence="7 8">XCT-34</strain>
    </source>
</reference>
<accession>A0ABW9ZJL1</accession>
<dbReference type="SUPFAM" id="SSF53850">
    <property type="entry name" value="Periplasmic binding protein-like II"/>
    <property type="match status" value="1"/>
</dbReference>
<dbReference type="Pfam" id="PF00126">
    <property type="entry name" value="HTH_1"/>
    <property type="match status" value="1"/>
</dbReference>
<evidence type="ECO:0000256" key="4">
    <source>
        <dbReference type="ARBA" id="ARBA00023163"/>
    </source>
</evidence>
<feature type="region of interest" description="Disordered" evidence="5">
    <location>
        <begin position="295"/>
        <end position="316"/>
    </location>
</feature>
<dbReference type="PANTHER" id="PTHR30537">
    <property type="entry name" value="HTH-TYPE TRANSCRIPTIONAL REGULATOR"/>
    <property type="match status" value="1"/>
</dbReference>
<evidence type="ECO:0000256" key="3">
    <source>
        <dbReference type="ARBA" id="ARBA00023125"/>
    </source>
</evidence>
<proteinExistence type="inferred from homology"/>
<name>A0ABW9ZJL1_9HYPH</name>
<evidence type="ECO:0000256" key="1">
    <source>
        <dbReference type="ARBA" id="ARBA00009437"/>
    </source>
</evidence>
<dbReference type="InterPro" id="IPR036388">
    <property type="entry name" value="WH-like_DNA-bd_sf"/>
</dbReference>
<evidence type="ECO:0000313" key="7">
    <source>
        <dbReference type="EMBL" id="NBN65060.1"/>
    </source>
</evidence>
<dbReference type="InterPro" id="IPR036390">
    <property type="entry name" value="WH_DNA-bd_sf"/>
</dbReference>
<keyword evidence="3" id="KW-0238">DNA-binding</keyword>
<keyword evidence="2" id="KW-0805">Transcription regulation</keyword>
<dbReference type="Gene3D" id="1.10.10.10">
    <property type="entry name" value="Winged helix-like DNA-binding domain superfamily/Winged helix DNA-binding domain"/>
    <property type="match status" value="1"/>
</dbReference>
<dbReference type="Proteomes" id="UP000541347">
    <property type="component" value="Unassembled WGS sequence"/>
</dbReference>
<evidence type="ECO:0000313" key="8">
    <source>
        <dbReference type="Proteomes" id="UP000541347"/>
    </source>
</evidence>
<dbReference type="Gene3D" id="3.40.190.10">
    <property type="entry name" value="Periplasmic binding protein-like II"/>
    <property type="match status" value="2"/>
</dbReference>
<dbReference type="PROSITE" id="PS50931">
    <property type="entry name" value="HTH_LYSR"/>
    <property type="match status" value="1"/>
</dbReference>
<comment type="similarity">
    <text evidence="1">Belongs to the LysR transcriptional regulatory family.</text>
</comment>
<comment type="caution">
    <text evidence="7">The sequence shown here is derived from an EMBL/GenBank/DDBJ whole genome shotgun (WGS) entry which is preliminary data.</text>
</comment>
<dbReference type="CDD" id="cd08432">
    <property type="entry name" value="PBP2_GcdR_TrpI_HvrB_AmpR_like"/>
    <property type="match status" value="1"/>
</dbReference>
<dbReference type="InterPro" id="IPR000847">
    <property type="entry name" value="LysR_HTH_N"/>
</dbReference>
<sequence>MSDLPPLAALRVFDAAARLGNFTRAAEELGMTQAAVSYQIRLLEERSGGPLFRRAARHVELTDLGRQLAPAVHEAFDLIRDAFAGVRAQADGALTISCVATFATQWLARHLGAFQLLQPRLAVRVETSGQLVDFARDTVDISIRSGKGQWPGLTAHLLLPARFTPMLHPDLAASIGGVREPADLLKLKIIDPSDPWWPQWFAMAGVTCTDLDSRTQTRLGAQILEANAAAAGQGVAILTPWFYRDEIERGRLYQPFALTCDDGSGYWLCYPPARRNSPKIRAFRQWILAALQTDPGTDAPAVSPGSPAPPAGGRTS</sequence>
<dbReference type="SUPFAM" id="SSF46785">
    <property type="entry name" value="Winged helix' DNA-binding domain"/>
    <property type="match status" value="1"/>
</dbReference>
<evidence type="ECO:0000256" key="2">
    <source>
        <dbReference type="ARBA" id="ARBA00023015"/>
    </source>
</evidence>
<dbReference type="PRINTS" id="PR00039">
    <property type="entry name" value="HTHLYSR"/>
</dbReference>
<keyword evidence="8" id="KW-1185">Reference proteome</keyword>
<dbReference type="EMBL" id="JAABLP010000004">
    <property type="protein sequence ID" value="NBN65060.1"/>
    <property type="molecule type" value="Genomic_DNA"/>
</dbReference>
<keyword evidence="4" id="KW-0804">Transcription</keyword>
<dbReference type="Pfam" id="PF03466">
    <property type="entry name" value="LysR_substrate"/>
    <property type="match status" value="1"/>
</dbReference>
<feature type="domain" description="HTH lysR-type" evidence="6">
    <location>
        <begin position="5"/>
        <end position="62"/>
    </location>
</feature>
<dbReference type="RefSeq" id="WP_179959531.1">
    <property type="nucleotide sequence ID" value="NZ_JAABLP010000004.1"/>
</dbReference>
<dbReference type="PANTHER" id="PTHR30537:SF74">
    <property type="entry name" value="HTH-TYPE TRANSCRIPTIONAL REGULATOR TRPI"/>
    <property type="match status" value="1"/>
</dbReference>
<dbReference type="InterPro" id="IPR005119">
    <property type="entry name" value="LysR_subst-bd"/>
</dbReference>
<gene>
    <name evidence="7" type="ORF">GWI71_15310</name>
</gene>
<protein>
    <submittedName>
        <fullName evidence="7">LysR family transcriptional regulator</fullName>
    </submittedName>
</protein>
<organism evidence="7 8">
    <name type="scientific">Pannonibacter tanglangensis</name>
    <dbReference type="NCBI Taxonomy" id="2750084"/>
    <lineage>
        <taxon>Bacteria</taxon>
        <taxon>Pseudomonadati</taxon>
        <taxon>Pseudomonadota</taxon>
        <taxon>Alphaproteobacteria</taxon>
        <taxon>Hyphomicrobiales</taxon>
        <taxon>Stappiaceae</taxon>
        <taxon>Pannonibacter</taxon>
    </lineage>
</organism>
<evidence type="ECO:0000259" key="6">
    <source>
        <dbReference type="PROSITE" id="PS50931"/>
    </source>
</evidence>